<keyword evidence="12" id="KW-1185">Reference proteome</keyword>
<evidence type="ECO:0000256" key="10">
    <source>
        <dbReference type="SAM" id="Phobius"/>
    </source>
</evidence>
<dbReference type="PANTHER" id="PTHR43823">
    <property type="entry name" value="SPORULATION PROTEIN YKVU"/>
    <property type="match status" value="1"/>
</dbReference>
<evidence type="ECO:0000256" key="4">
    <source>
        <dbReference type="ARBA" id="ARBA00022448"/>
    </source>
</evidence>
<keyword evidence="5" id="KW-1003">Cell membrane</keyword>
<dbReference type="PIRSF" id="PIRSF006603">
    <property type="entry name" value="DinF"/>
    <property type="match status" value="1"/>
</dbReference>
<evidence type="ECO:0000256" key="3">
    <source>
        <dbReference type="ARBA" id="ARBA00022106"/>
    </source>
</evidence>
<feature type="transmembrane region" description="Helical" evidence="10">
    <location>
        <begin position="311"/>
        <end position="335"/>
    </location>
</feature>
<dbReference type="AlphaFoldDB" id="A0A437S4M3"/>
<dbReference type="EMBL" id="RLIH01000020">
    <property type="protein sequence ID" value="RVU53928.1"/>
    <property type="molecule type" value="Genomic_DNA"/>
</dbReference>
<dbReference type="Proteomes" id="UP000288812">
    <property type="component" value="Unassembled WGS sequence"/>
</dbReference>
<evidence type="ECO:0000256" key="7">
    <source>
        <dbReference type="ARBA" id="ARBA00022989"/>
    </source>
</evidence>
<dbReference type="InterPro" id="IPR002528">
    <property type="entry name" value="MATE_fam"/>
</dbReference>
<feature type="transmembrane region" description="Helical" evidence="10">
    <location>
        <begin position="164"/>
        <end position="184"/>
    </location>
</feature>
<keyword evidence="8 10" id="KW-0472">Membrane</keyword>
<dbReference type="InterPro" id="IPR048279">
    <property type="entry name" value="MdtK-like"/>
</dbReference>
<evidence type="ECO:0000256" key="2">
    <source>
        <dbReference type="ARBA" id="ARBA00008417"/>
    </source>
</evidence>
<feature type="transmembrane region" description="Helical" evidence="10">
    <location>
        <begin position="92"/>
        <end position="115"/>
    </location>
</feature>
<dbReference type="OrthoDB" id="9808954at2"/>
<feature type="transmembrane region" description="Helical" evidence="10">
    <location>
        <begin position="235"/>
        <end position="260"/>
    </location>
</feature>
<accession>A0A437S4M3</accession>
<feature type="transmembrane region" description="Helical" evidence="10">
    <location>
        <begin position="272"/>
        <end position="290"/>
    </location>
</feature>
<sequence>MLWRDIMKKEIRKNILKYAIPGILGLVANSLYIVVDGIFVAKMLGPKPLAAVTTVVPVVEILIALSLMISTGGGIYISIFQGKGDLKKSREYFNHALLFSLVSSVVILVLSLLFREKIVTVLGATPDIHADAVEYFTWFILFVPIFMLNYALGTWIRNDGKPALAMATQIVGAVVNIVLDYVFMGPLKMGLAGAAIATGLGPVSGVLLLAPHFLLKKGDLYLEKFKLQMSKIKEILIGGLPSFSLEFSLGLMTFFCNIFISRKIGVDGLTSFGVVGYINLIFLSVFLGMGQGTQPLVSRFYGQQDFEDIRNVYYFSLKISVALGVFCYVFLLVAARPLTSIFIDSNNIELTNATVTAIKLFFVTFPCTGINVITANLLAAKHSVTSSILISLLRSCIFLVPTLLVLNIFSNSLLIWLAVPITEAISVIATFILWKRDSYNMTNAYL</sequence>
<evidence type="ECO:0000256" key="5">
    <source>
        <dbReference type="ARBA" id="ARBA00022475"/>
    </source>
</evidence>
<keyword evidence="9" id="KW-0046">Antibiotic resistance</keyword>
<dbReference type="InterPro" id="IPR051327">
    <property type="entry name" value="MATE_MepA_subfamily"/>
</dbReference>
<proteinExistence type="inferred from homology"/>
<feature type="transmembrane region" description="Helical" evidence="10">
    <location>
        <begin position="391"/>
        <end position="409"/>
    </location>
</feature>
<dbReference type="GO" id="GO:0042910">
    <property type="term" value="F:xenobiotic transmembrane transporter activity"/>
    <property type="evidence" value="ECO:0007669"/>
    <property type="project" value="InterPro"/>
</dbReference>
<dbReference type="GO" id="GO:0046677">
    <property type="term" value="P:response to antibiotic"/>
    <property type="evidence" value="ECO:0007669"/>
    <property type="project" value="UniProtKB-KW"/>
</dbReference>
<feature type="transmembrane region" description="Helical" evidence="10">
    <location>
        <begin position="61"/>
        <end position="80"/>
    </location>
</feature>
<comment type="similarity">
    <text evidence="2">Belongs to the multi antimicrobial extrusion (MATE) (TC 2.A.66.1) family. MepA subfamily.</text>
</comment>
<comment type="caution">
    <text evidence="11">The sequence shown here is derived from an EMBL/GenBank/DDBJ whole genome shotgun (WGS) entry which is preliminary data.</text>
</comment>
<evidence type="ECO:0000256" key="1">
    <source>
        <dbReference type="ARBA" id="ARBA00004651"/>
    </source>
</evidence>
<feature type="transmembrane region" description="Helical" evidence="10">
    <location>
        <begin position="20"/>
        <end position="41"/>
    </location>
</feature>
<dbReference type="PANTHER" id="PTHR43823:SF3">
    <property type="entry name" value="MULTIDRUG EXPORT PROTEIN MEPA"/>
    <property type="match status" value="1"/>
</dbReference>
<evidence type="ECO:0000256" key="8">
    <source>
        <dbReference type="ARBA" id="ARBA00023136"/>
    </source>
</evidence>
<feature type="transmembrane region" description="Helical" evidence="10">
    <location>
        <begin position="190"/>
        <end position="215"/>
    </location>
</feature>
<evidence type="ECO:0000313" key="11">
    <source>
        <dbReference type="EMBL" id="RVU53928.1"/>
    </source>
</evidence>
<protein>
    <recommendedName>
        <fullName evidence="3">Multidrug export protein MepA</fullName>
    </recommendedName>
</protein>
<dbReference type="CDD" id="cd13143">
    <property type="entry name" value="MATE_MepA_like"/>
    <property type="match status" value="1"/>
</dbReference>
<evidence type="ECO:0000256" key="9">
    <source>
        <dbReference type="ARBA" id="ARBA00023251"/>
    </source>
</evidence>
<dbReference type="GO" id="GO:0005886">
    <property type="term" value="C:plasma membrane"/>
    <property type="evidence" value="ECO:0007669"/>
    <property type="project" value="UniProtKB-SubCell"/>
</dbReference>
<gene>
    <name evidence="11" type="ORF">EF514_10150</name>
</gene>
<keyword evidence="4" id="KW-0813">Transport</keyword>
<reference evidence="11 12" key="1">
    <citation type="submission" date="2018-11" db="EMBL/GenBank/DDBJ databases">
        <title>Genome sequencing and assembly of Anaerosphaera sp. nov., GS7-6-2.</title>
        <authorList>
            <person name="Rettenmaier R."/>
            <person name="Liebl W."/>
            <person name="Zverlov V."/>
        </authorList>
    </citation>
    <scope>NUCLEOTIDE SEQUENCE [LARGE SCALE GENOMIC DNA]</scope>
    <source>
        <strain evidence="11 12">GS7-6-2</strain>
    </source>
</reference>
<feature type="transmembrane region" description="Helical" evidence="10">
    <location>
        <begin position="135"/>
        <end position="152"/>
    </location>
</feature>
<evidence type="ECO:0000313" key="12">
    <source>
        <dbReference type="Proteomes" id="UP000288812"/>
    </source>
</evidence>
<comment type="subcellular location">
    <subcellularLocation>
        <location evidence="1">Cell membrane</location>
        <topology evidence="1">Multi-pass membrane protein</topology>
    </subcellularLocation>
</comment>
<name>A0A437S4M3_9FIRM</name>
<keyword evidence="7 10" id="KW-1133">Transmembrane helix</keyword>
<keyword evidence="6 10" id="KW-0812">Transmembrane</keyword>
<feature type="transmembrane region" description="Helical" evidence="10">
    <location>
        <begin position="355"/>
        <end position="379"/>
    </location>
</feature>
<dbReference type="Pfam" id="PF01554">
    <property type="entry name" value="MatE"/>
    <property type="match status" value="2"/>
</dbReference>
<organism evidence="11 12">
    <name type="scientific">Anaerosphaera multitolerans</name>
    <dbReference type="NCBI Taxonomy" id="2487351"/>
    <lineage>
        <taxon>Bacteria</taxon>
        <taxon>Bacillati</taxon>
        <taxon>Bacillota</taxon>
        <taxon>Tissierellia</taxon>
        <taxon>Tissierellales</taxon>
        <taxon>Peptoniphilaceae</taxon>
        <taxon>Anaerosphaera</taxon>
    </lineage>
</organism>
<feature type="transmembrane region" description="Helical" evidence="10">
    <location>
        <begin position="415"/>
        <end position="434"/>
    </location>
</feature>
<dbReference type="GO" id="GO:0015297">
    <property type="term" value="F:antiporter activity"/>
    <property type="evidence" value="ECO:0007669"/>
    <property type="project" value="InterPro"/>
</dbReference>
<dbReference type="InterPro" id="IPR045070">
    <property type="entry name" value="MATE_MepA-like"/>
</dbReference>
<evidence type="ECO:0000256" key="6">
    <source>
        <dbReference type="ARBA" id="ARBA00022692"/>
    </source>
</evidence>